<evidence type="ECO:0000313" key="1">
    <source>
        <dbReference type="EMBL" id="VZH84983.1"/>
    </source>
</evidence>
<proteinExistence type="predicted"/>
<name>A0A6I8MFD0_9CORY</name>
<organism evidence="1 2">
    <name type="scientific">Corynebacterium rouxii</name>
    <dbReference type="NCBI Taxonomy" id="2719119"/>
    <lineage>
        <taxon>Bacteria</taxon>
        <taxon>Bacillati</taxon>
        <taxon>Actinomycetota</taxon>
        <taxon>Actinomycetes</taxon>
        <taxon>Mycobacteriales</taxon>
        <taxon>Corynebacteriaceae</taxon>
        <taxon>Corynebacterium</taxon>
    </lineage>
</organism>
<sequence length="180" mass="20117">MKFIQNLTKIHQSTPHMAHAHRSNSAVDSQVASTLREDTVARFSMLMKHPRSLARPTVTWRPPSLKLVGLHSTISPQPHLVASISRRRIGPNVKARLKGFGVRQQPAYVMSVRISDSKSNIVSFEHAEQWMLELVGPQYAECIHMITDHGQCPVFVWIVGGDFQPLPSPASMFQTFQAAA</sequence>
<evidence type="ECO:0000313" key="2">
    <source>
        <dbReference type="Proteomes" id="UP000423525"/>
    </source>
</evidence>
<protein>
    <submittedName>
        <fullName evidence="1">Uncharacterized protein</fullName>
    </submittedName>
</protein>
<reference evidence="1 2" key="1">
    <citation type="submission" date="2019-11" db="EMBL/GenBank/DDBJ databases">
        <authorList>
            <person name="Brisse S."/>
        </authorList>
    </citation>
    <scope>NUCLEOTIDE SEQUENCE [LARGE SCALE GENOMIC DNA]</scope>
    <source>
        <strain evidence="1">FRC0190</strain>
    </source>
</reference>
<dbReference type="Proteomes" id="UP000423525">
    <property type="component" value="Chromosome"/>
</dbReference>
<dbReference type="KEGG" id="crf:FRC0190_00971"/>
<dbReference type="AlphaFoldDB" id="A0A6I8MFD0"/>
<dbReference type="RefSeq" id="WP_155872355.1">
    <property type="nucleotide sequence ID" value="NZ_LR738855.1"/>
</dbReference>
<gene>
    <name evidence="1" type="ORF">FRC0190_00971</name>
</gene>
<accession>A0A6I8MFD0</accession>
<dbReference type="EMBL" id="LR738855">
    <property type="protein sequence ID" value="VZH84983.1"/>
    <property type="molecule type" value="Genomic_DNA"/>
</dbReference>